<dbReference type="GO" id="GO:0009035">
    <property type="term" value="F:type I site-specific deoxyribonuclease activity"/>
    <property type="evidence" value="ECO:0007669"/>
    <property type="project" value="UniProtKB-EC"/>
</dbReference>
<dbReference type="InterPro" id="IPR055180">
    <property type="entry name" value="HsdR_RecA-like_helicase_dom_2"/>
</dbReference>
<keyword evidence="4" id="KW-0540">Nuclease</keyword>
<dbReference type="PANTHER" id="PTHR30195:SF15">
    <property type="entry name" value="TYPE I RESTRICTION ENZYME HINDI ENDONUCLEASE SUBUNIT"/>
    <property type="match status" value="1"/>
</dbReference>
<dbReference type="GO" id="GO:0009307">
    <property type="term" value="P:DNA restriction-modification system"/>
    <property type="evidence" value="ECO:0007669"/>
    <property type="project" value="UniProtKB-KW"/>
</dbReference>
<evidence type="ECO:0000256" key="5">
    <source>
        <dbReference type="ARBA" id="ARBA00022741"/>
    </source>
</evidence>
<dbReference type="InterPro" id="IPR027417">
    <property type="entry name" value="P-loop_NTPase"/>
</dbReference>
<keyword evidence="6 11" id="KW-0680">Restriction system</keyword>
<dbReference type="Proteomes" id="UP000432715">
    <property type="component" value="Unassembled WGS sequence"/>
</dbReference>
<dbReference type="InterPro" id="IPR014001">
    <property type="entry name" value="Helicase_ATP-bd"/>
</dbReference>
<name>A0A6I0F1V7_9FIRM</name>
<dbReference type="Pfam" id="PF18766">
    <property type="entry name" value="SWI2_SNF2"/>
    <property type="match status" value="1"/>
</dbReference>
<dbReference type="PROSITE" id="PS51192">
    <property type="entry name" value="HELICASE_ATP_BIND_1"/>
    <property type="match status" value="1"/>
</dbReference>
<evidence type="ECO:0000259" key="12">
    <source>
        <dbReference type="PROSITE" id="PS51192"/>
    </source>
</evidence>
<keyword evidence="10 11" id="KW-0238">DNA-binding</keyword>
<dbReference type="PANTHER" id="PTHR30195">
    <property type="entry name" value="TYPE I SITE-SPECIFIC DEOXYRIBONUCLEASE PROTEIN SUBUNIT M AND R"/>
    <property type="match status" value="1"/>
</dbReference>
<dbReference type="AlphaFoldDB" id="A0A6I0F1V7"/>
<dbReference type="CDD" id="cd18030">
    <property type="entry name" value="DEXHc_RE_I_HsdR"/>
    <property type="match status" value="1"/>
</dbReference>
<evidence type="ECO:0000256" key="2">
    <source>
        <dbReference type="ARBA" id="ARBA00008598"/>
    </source>
</evidence>
<comment type="function">
    <text evidence="11">Subunit R is required for both nuclease and ATPase activities, but not for modification.</text>
</comment>
<dbReference type="CDD" id="cd18800">
    <property type="entry name" value="SF2_C_EcoR124I-like"/>
    <property type="match status" value="1"/>
</dbReference>
<proteinExistence type="inferred from homology"/>
<dbReference type="InterPro" id="IPR040980">
    <property type="entry name" value="SWI2_SNF2"/>
</dbReference>
<keyword evidence="7 13" id="KW-0255">Endonuclease</keyword>
<comment type="caution">
    <text evidence="13">The sequence shown here is derived from an EMBL/GenBank/DDBJ whole genome shotgun (WGS) entry which is preliminary data.</text>
</comment>
<keyword evidence="9 11" id="KW-0067">ATP-binding</keyword>
<dbReference type="GO" id="GO:0005524">
    <property type="term" value="F:ATP binding"/>
    <property type="evidence" value="ECO:0007669"/>
    <property type="project" value="UniProtKB-KW"/>
</dbReference>
<dbReference type="Gene3D" id="3.90.1570.50">
    <property type="match status" value="1"/>
</dbReference>
<dbReference type="OrthoDB" id="9758243at2"/>
<dbReference type="NCBIfam" id="TIGR00348">
    <property type="entry name" value="hsdR"/>
    <property type="match status" value="1"/>
</dbReference>
<evidence type="ECO:0000256" key="10">
    <source>
        <dbReference type="ARBA" id="ARBA00023125"/>
    </source>
</evidence>
<sequence length="1031" mass="118541">MDERNHVEKPFLDQLHVLGWEIIDLDAKQHPEDSHRSSFTDVVMEPVLRAQIKEINPWIEDDQVDEVIKQLTANVSGTSLIENNKQVLHYLLENTSVSKNRKTGENSPTVKFVDYKNKENNSFIAVCQLKVRILGTEHHIKPDIVLFLNGLPVVVVECKSPKVKDALPEAIDQIMRYSEQRGAKGEGSSPLFYYNQFIIVTCRNQAKFGTITTHNEKHFYRWADPYPRSIEELEHGASGPNDQQRLVAGMLDKQNLLDIIRTFTLFSTNDKGHAIKVVGRYQQFRAVKLAVNRLLEGKSPRERSGIIWHTQGSGKSLTMMFMVREMYRHASLSKWKIVFVTDRTQLEEQLTETSQSIGFTVKVANSIRKLKELLQADTSDLVMAMIHKFREADLVEMFPELNKSPHILIMTDEAHRSQYSMLGANLDRGLPNATKIGYTGTPIDKTEKVFGEYIDKYTMRQAIEDGVTLEIVYEGRTHNAEIADQAGMDAAFEDVFSDYNLQQRMEILGYGSRDAYLEAESTIEEKSMDMVDHYLTHVYPNGYKAQIVATSREAAVRYKTHIDKTLDKRIKALEIDNPSSLDIKQLRRFKTDVIISSGHNDLPHLKEYSNKTNHETSIKSFKLSFGSSEDGTSGDMGILIVNNMLLTGFDAPVEQVMYLDKVIIAHNLLQTIARVNRIGGSSKDKGFVVDYVGIGHHLKKAIDNYDEREQKEVTSALSFPEDELRDLELSYKEIMELLKKYGLEDLTDHDAFFDLFYDEDIRFDYMLAFKKLTRNLNLVFPAKEALGYMSDYQALTEINVLAGKHFRDARLSMKGIPPKLRSLTDAYLESRGIEQKVEPVSILDDDFQKQVEKRKRSKTKAAEVEHAIRHHIDIELDDDPDLQASFAEALEGVFLAFKDNWNKIYEELEKLRERIRNASKEPTYGLHKKKQMPFFRSFKRHLYDDRELNDDEISLVVDLTQQIYLLVEREICLSGFWDSIPARNKLKAEIQKMLLSKKFIRIPGMVSKKNELISRVMEIAEKNNDTILYAE</sequence>
<dbReference type="Pfam" id="PF22679">
    <property type="entry name" value="T1R_D3-like"/>
    <property type="match status" value="1"/>
</dbReference>
<evidence type="ECO:0000256" key="6">
    <source>
        <dbReference type="ARBA" id="ARBA00022747"/>
    </source>
</evidence>
<dbReference type="InterPro" id="IPR007409">
    <property type="entry name" value="Restrct_endonuc_type1_HsdR_N"/>
</dbReference>
<reference evidence="13 14" key="1">
    <citation type="submission" date="2019-10" db="EMBL/GenBank/DDBJ databases">
        <title>Alkaliphilus serpentinus sp. nov. and Alkaliphilus pronyensis sp. nov., two novel anaerobic alkaliphilic species isolated from the serpentinized-hosted hydrothermal field of the Prony Bay (New Caledonia).</title>
        <authorList>
            <person name="Postec A."/>
        </authorList>
    </citation>
    <scope>NUCLEOTIDE SEQUENCE [LARGE SCALE GENOMIC DNA]</scope>
    <source>
        <strain evidence="13 14">LacV</strain>
    </source>
</reference>
<evidence type="ECO:0000256" key="7">
    <source>
        <dbReference type="ARBA" id="ARBA00022759"/>
    </source>
</evidence>
<dbReference type="InterPro" id="IPR051268">
    <property type="entry name" value="Type-I_R_enzyme_R_subunit"/>
</dbReference>
<evidence type="ECO:0000256" key="1">
    <source>
        <dbReference type="ARBA" id="ARBA00000851"/>
    </source>
</evidence>
<dbReference type="CDD" id="cd22332">
    <property type="entry name" value="HsdR_N"/>
    <property type="match status" value="1"/>
</dbReference>
<dbReference type="SMART" id="SM00487">
    <property type="entry name" value="DEXDc"/>
    <property type="match status" value="1"/>
</dbReference>
<evidence type="ECO:0000313" key="13">
    <source>
        <dbReference type="EMBL" id="KAB3536338.1"/>
    </source>
</evidence>
<dbReference type="EC" id="3.1.21.3" evidence="11"/>
<protein>
    <recommendedName>
        <fullName evidence="11">Type I restriction enzyme endonuclease subunit</fullName>
        <shortName evidence="11">R protein</shortName>
        <ecNumber evidence="11">3.1.21.3</ecNumber>
    </recommendedName>
    <alternativeName>
        <fullName evidence="11">Type-1 restriction enzyme R protein</fullName>
    </alternativeName>
</protein>
<keyword evidence="5 11" id="KW-0547">Nucleotide-binding</keyword>
<evidence type="ECO:0000256" key="9">
    <source>
        <dbReference type="ARBA" id="ARBA00022840"/>
    </source>
</evidence>
<accession>A0A6I0F1V7</accession>
<feature type="domain" description="Helicase ATP-binding" evidence="12">
    <location>
        <begin position="296"/>
        <end position="460"/>
    </location>
</feature>
<evidence type="ECO:0000256" key="11">
    <source>
        <dbReference type="RuleBase" id="RU364115"/>
    </source>
</evidence>
<evidence type="ECO:0000256" key="3">
    <source>
        <dbReference type="ARBA" id="ARBA00011296"/>
    </source>
</evidence>
<organism evidence="13 14">
    <name type="scientific">Alkaliphilus pronyensis</name>
    <dbReference type="NCBI Taxonomy" id="1482732"/>
    <lineage>
        <taxon>Bacteria</taxon>
        <taxon>Bacillati</taxon>
        <taxon>Bacillota</taxon>
        <taxon>Clostridia</taxon>
        <taxon>Peptostreptococcales</taxon>
        <taxon>Natronincolaceae</taxon>
        <taxon>Alkaliphilus</taxon>
    </lineage>
</organism>
<dbReference type="InterPro" id="IPR004473">
    <property type="entry name" value="Restrct_endonuc_typeI_HsdR"/>
</dbReference>
<evidence type="ECO:0000313" key="14">
    <source>
        <dbReference type="Proteomes" id="UP000432715"/>
    </source>
</evidence>
<comment type="similarity">
    <text evidence="2 11">Belongs to the HsdR family.</text>
</comment>
<dbReference type="SUPFAM" id="SSF52540">
    <property type="entry name" value="P-loop containing nucleoside triphosphate hydrolases"/>
    <property type="match status" value="2"/>
</dbReference>
<gene>
    <name evidence="13" type="ORF">F8154_04135</name>
</gene>
<keyword evidence="14" id="KW-1185">Reference proteome</keyword>
<comment type="catalytic activity">
    <reaction evidence="1 11">
        <text>Endonucleolytic cleavage of DNA to give random double-stranded fragments with terminal 5'-phosphates, ATP is simultaneously hydrolyzed.</text>
        <dbReference type="EC" id="3.1.21.3"/>
    </reaction>
</comment>
<dbReference type="EMBL" id="WBZC01000012">
    <property type="protein sequence ID" value="KAB3536338.1"/>
    <property type="molecule type" value="Genomic_DNA"/>
</dbReference>
<dbReference type="Pfam" id="PF04313">
    <property type="entry name" value="HSDR_N"/>
    <property type="match status" value="1"/>
</dbReference>
<dbReference type="GO" id="GO:0003677">
    <property type="term" value="F:DNA binding"/>
    <property type="evidence" value="ECO:0007669"/>
    <property type="project" value="UniProtKB-KW"/>
</dbReference>
<comment type="subunit">
    <text evidence="3 11">The type I restriction/modification system is composed of three polypeptides R, M and S.</text>
</comment>
<evidence type="ECO:0000256" key="4">
    <source>
        <dbReference type="ARBA" id="ARBA00022722"/>
    </source>
</evidence>
<evidence type="ECO:0000256" key="8">
    <source>
        <dbReference type="ARBA" id="ARBA00022801"/>
    </source>
</evidence>
<keyword evidence="8 11" id="KW-0378">Hydrolase</keyword>
<dbReference type="Gene3D" id="3.40.50.300">
    <property type="entry name" value="P-loop containing nucleotide triphosphate hydrolases"/>
    <property type="match status" value="2"/>
</dbReference>